<evidence type="ECO:0000256" key="6">
    <source>
        <dbReference type="ARBA" id="ARBA00014817"/>
    </source>
</evidence>
<comment type="caution">
    <text evidence="26">The sequence shown here is derived from an EMBL/GenBank/DDBJ whole genome shotgun (WGS) entry which is preliminary data.</text>
</comment>
<evidence type="ECO:0000256" key="19">
    <source>
        <dbReference type="ARBA" id="ARBA00031203"/>
    </source>
</evidence>
<evidence type="ECO:0000256" key="11">
    <source>
        <dbReference type="ARBA" id="ARBA00022968"/>
    </source>
</evidence>
<comment type="similarity">
    <text evidence="4">Belongs to the glycosyltransferase 16 (GT16) protein family.</text>
</comment>
<dbReference type="GO" id="GO:0009312">
    <property type="term" value="P:oligosaccharide biosynthetic process"/>
    <property type="evidence" value="ECO:0007669"/>
    <property type="project" value="InterPro"/>
</dbReference>
<keyword evidence="16" id="KW-0325">Glycoprotein</keyword>
<evidence type="ECO:0000256" key="8">
    <source>
        <dbReference type="ARBA" id="ARBA00022679"/>
    </source>
</evidence>
<evidence type="ECO:0000256" key="2">
    <source>
        <dbReference type="ARBA" id="ARBA00004323"/>
    </source>
</evidence>
<dbReference type="GO" id="GO:0006487">
    <property type="term" value="P:protein N-linked glycosylation"/>
    <property type="evidence" value="ECO:0007669"/>
    <property type="project" value="TreeGrafter"/>
</dbReference>
<dbReference type="Gene3D" id="3.90.550.10">
    <property type="entry name" value="Spore Coat Polysaccharide Biosynthesis Protein SpsA, Chain A"/>
    <property type="match status" value="1"/>
</dbReference>
<dbReference type="PANTHER" id="PTHR12871">
    <property type="entry name" value="BETA-1,2-N-ACETYLGLUCOSAMINYLTRANSFERASE II"/>
    <property type="match status" value="1"/>
</dbReference>
<feature type="disulfide bond" evidence="24">
    <location>
        <begin position="171"/>
        <end position="185"/>
    </location>
</feature>
<comment type="subcellular location">
    <subcellularLocation>
        <location evidence="2">Golgi apparatus membrane</location>
        <topology evidence="2">Single-pass type II membrane protein</topology>
    </subcellularLocation>
</comment>
<evidence type="ECO:0000256" key="18">
    <source>
        <dbReference type="ARBA" id="ARBA00029663"/>
    </source>
</evidence>
<dbReference type="InterPro" id="IPR029044">
    <property type="entry name" value="Nucleotide-diphossugar_trans"/>
</dbReference>
<evidence type="ECO:0000313" key="26">
    <source>
        <dbReference type="EMBL" id="CAG9560024.1"/>
    </source>
</evidence>
<evidence type="ECO:0000256" key="22">
    <source>
        <dbReference type="ARBA" id="ARBA00093257"/>
    </source>
</evidence>
<evidence type="ECO:0000256" key="7">
    <source>
        <dbReference type="ARBA" id="ARBA00022676"/>
    </source>
</evidence>
<keyword evidence="15 24" id="KW-1015">Disulfide bond</keyword>
<proteinExistence type="inferred from homology"/>
<feature type="disulfide bond" evidence="24">
    <location>
        <begin position="311"/>
        <end position="419"/>
    </location>
</feature>
<evidence type="ECO:0000256" key="3">
    <source>
        <dbReference type="ARBA" id="ARBA00004922"/>
    </source>
</evidence>
<evidence type="ECO:0000256" key="13">
    <source>
        <dbReference type="ARBA" id="ARBA00023034"/>
    </source>
</evidence>
<dbReference type="UniPathway" id="UPA00378"/>
<keyword evidence="13" id="KW-0333">Golgi apparatus</keyword>
<evidence type="ECO:0000256" key="21">
    <source>
        <dbReference type="ARBA" id="ARBA00032915"/>
    </source>
</evidence>
<name>A0A8J2VPS4_9NEOP</name>
<keyword evidence="7" id="KW-0328">Glycosyltransferase</keyword>
<dbReference type="AlphaFoldDB" id="A0A8J2VPS4"/>
<keyword evidence="9 25" id="KW-0812">Transmembrane</keyword>
<evidence type="ECO:0000256" key="9">
    <source>
        <dbReference type="ARBA" id="ARBA00022692"/>
    </source>
</evidence>
<feature type="binding site" evidence="23">
    <location>
        <position position="236"/>
    </location>
    <ligand>
        <name>Mn(2+)</name>
        <dbReference type="ChEBI" id="CHEBI:29035"/>
    </ligand>
</feature>
<keyword evidence="14 25" id="KW-0472">Membrane</keyword>
<evidence type="ECO:0000256" key="14">
    <source>
        <dbReference type="ARBA" id="ARBA00023136"/>
    </source>
</evidence>
<dbReference type="InterPro" id="IPR007754">
    <property type="entry name" value="GlcNAc_II"/>
</dbReference>
<dbReference type="GO" id="GO:0005795">
    <property type="term" value="C:Golgi stack"/>
    <property type="evidence" value="ECO:0007669"/>
    <property type="project" value="InterPro"/>
</dbReference>
<comment type="cofactor">
    <cofactor evidence="1 23">
        <name>Mn(2+)</name>
        <dbReference type="ChEBI" id="CHEBI:29035"/>
    </cofactor>
</comment>
<dbReference type="Pfam" id="PF05060">
    <property type="entry name" value="MGAT2"/>
    <property type="match status" value="1"/>
</dbReference>
<evidence type="ECO:0000256" key="1">
    <source>
        <dbReference type="ARBA" id="ARBA00001936"/>
    </source>
</evidence>
<evidence type="ECO:0000256" key="12">
    <source>
        <dbReference type="ARBA" id="ARBA00022989"/>
    </source>
</evidence>
<evidence type="ECO:0000256" key="16">
    <source>
        <dbReference type="ARBA" id="ARBA00023180"/>
    </source>
</evidence>
<keyword evidence="11" id="KW-0735">Signal-anchor</keyword>
<evidence type="ECO:0000256" key="10">
    <source>
        <dbReference type="ARBA" id="ARBA00022723"/>
    </source>
</evidence>
<dbReference type="Proteomes" id="UP000789524">
    <property type="component" value="Unassembled WGS sequence"/>
</dbReference>
<keyword evidence="17 23" id="KW-0464">Manganese</keyword>
<comment type="pathway">
    <text evidence="3">Protein modification; protein glycosylation.</text>
</comment>
<evidence type="ECO:0000256" key="25">
    <source>
        <dbReference type="SAM" id="Phobius"/>
    </source>
</evidence>
<sequence>MIEAKFYHSIAFGNSLLFSVIFSMFILLYMSIRANRQDVLKDLSENTQKFILYKEMTYPILNSTEAKRLITEYNQDEKIRNIETFGPVKNNSVVLVITVNKLHESLKYLIASLSDLDAVEETLLVFSHLTYDQELHDYIQTIDFCRVLQIYYPYTLQVYTDEFPGFSKNDCPSDMKHKKAEALKCNGAQTPDVHGKYRQPEKAEQKHYWWWTANRVFEHLLSFNNQNGLVVFLEDDVFLLKDFLYMTVYMHKLTLSLPQVEFMYLGLHEWSLKNDTYDIDITTWDPKQHSSVLAFDVTVWNSIIQHYDLFCEVDDSSWSRSLFYISLNRRDNKRFKVAYTTIPRAIKTSLCSFNGFYESCNVEDNVVNALRMQRHLKSNLFPPYLEVYTHIELEDDEYMFFDVLEGEGGWNDPRDKALCSANITENRVKKLLMDMSREFKDAYKSF</sequence>
<comment type="catalytic activity">
    <reaction evidence="22">
        <text>an N(4)-{beta-D-GlcNAc-(1-&gt;2)-alpha-D-Man-(1-&gt;3)-[alpha-D-Man-(1-&gt;6)]-beta-D-Man-(1-&gt;4)-beta-D-GlcNAc-(1-&gt;4)-beta-D-GlcNAc}-L-asparaginyl-[protein] + UDP-N-acetyl-alpha-D-glucosamine = N(4)-{beta-D-GlcNAc-(1-&gt;2)-alpha-D-Man-(1-&gt;3)-[beta-D-GlcNAc-(1-&gt;2)-alpha-D-Man-(1-&gt;6)]-beta-D-Man-(1-&gt;4)-beta-D-GlcNAc-(1-&gt;4)-beta-D-GlcNAc}-L-asparaginyl-[protein] + UDP + H(+)</text>
        <dbReference type="Rhea" id="RHEA:12941"/>
        <dbReference type="Rhea" id="RHEA-COMP:13526"/>
        <dbReference type="Rhea" id="RHEA-COMP:14369"/>
        <dbReference type="ChEBI" id="CHEBI:15378"/>
        <dbReference type="ChEBI" id="CHEBI:57705"/>
        <dbReference type="ChEBI" id="CHEBI:58223"/>
        <dbReference type="ChEBI" id="CHEBI:60615"/>
        <dbReference type="ChEBI" id="CHEBI:60651"/>
        <dbReference type="EC" id="2.4.1.143"/>
    </reaction>
</comment>
<keyword evidence="10 23" id="KW-0479">Metal-binding</keyword>
<dbReference type="EMBL" id="CAKASE010000044">
    <property type="protein sequence ID" value="CAG9560024.1"/>
    <property type="molecule type" value="Genomic_DNA"/>
</dbReference>
<evidence type="ECO:0000256" key="4">
    <source>
        <dbReference type="ARBA" id="ARBA00011011"/>
    </source>
</evidence>
<evidence type="ECO:0000256" key="17">
    <source>
        <dbReference type="ARBA" id="ARBA00023211"/>
    </source>
</evidence>
<feature type="transmembrane region" description="Helical" evidence="25">
    <location>
        <begin position="6"/>
        <end position="30"/>
    </location>
</feature>
<evidence type="ECO:0000256" key="23">
    <source>
        <dbReference type="PIRSR" id="PIRSR607754-2"/>
    </source>
</evidence>
<dbReference type="PANTHER" id="PTHR12871:SF0">
    <property type="entry name" value="ALPHA-1,6-MANNOSYL-GLYCOPROTEIN 2-BETA-N-ACETYLGLUCOSAMINYLTRANSFERASE"/>
    <property type="match status" value="1"/>
</dbReference>
<protein>
    <recommendedName>
        <fullName evidence="6">Alpha-1,6-mannosyl-glycoprotein 2-beta-N-acetylglucosaminyltransferase</fullName>
        <ecNumber evidence="5">2.4.1.143</ecNumber>
    </recommendedName>
    <alternativeName>
        <fullName evidence="21">Beta-1,2-N-acetylglucosaminyltransferase II</fullName>
    </alternativeName>
    <alternativeName>
        <fullName evidence="20">GlcNAc-T II</fullName>
    </alternativeName>
    <alternativeName>
        <fullName evidence="19">Mannoside acetylglucosaminyltransferase 2</fullName>
    </alternativeName>
    <alternativeName>
        <fullName evidence="18">N-glycosyl-oligosaccharide-glycoprotein N-acetylglucosaminyltransferase II</fullName>
    </alternativeName>
</protein>
<dbReference type="GO" id="GO:0008455">
    <property type="term" value="F:alpha-1,6-mannosylglycoprotein 2-beta-N-acetylglucosaminyltransferase activity"/>
    <property type="evidence" value="ECO:0007669"/>
    <property type="project" value="UniProtKB-EC"/>
</dbReference>
<dbReference type="EC" id="2.4.1.143" evidence="5"/>
<dbReference type="OrthoDB" id="6019616at2759"/>
<keyword evidence="8" id="KW-0808">Transferase</keyword>
<evidence type="ECO:0000256" key="15">
    <source>
        <dbReference type="ARBA" id="ARBA00023157"/>
    </source>
</evidence>
<keyword evidence="12 25" id="KW-1133">Transmembrane helix</keyword>
<evidence type="ECO:0000256" key="5">
    <source>
        <dbReference type="ARBA" id="ARBA00012613"/>
    </source>
</evidence>
<dbReference type="GO" id="GO:0000139">
    <property type="term" value="C:Golgi membrane"/>
    <property type="evidence" value="ECO:0007669"/>
    <property type="project" value="UniProtKB-SubCell"/>
</dbReference>
<gene>
    <name evidence="26" type="ORF">DCHRY22_LOCUS1761</name>
</gene>
<evidence type="ECO:0000313" key="27">
    <source>
        <dbReference type="Proteomes" id="UP000789524"/>
    </source>
</evidence>
<reference evidence="26" key="1">
    <citation type="submission" date="2021-09" db="EMBL/GenBank/DDBJ databases">
        <authorList>
            <person name="Martin H S."/>
        </authorList>
    </citation>
    <scope>NUCLEOTIDE SEQUENCE</scope>
</reference>
<keyword evidence="27" id="KW-1185">Reference proteome</keyword>
<organism evidence="26 27">
    <name type="scientific">Danaus chrysippus</name>
    <name type="common">African queen</name>
    <dbReference type="NCBI Taxonomy" id="151541"/>
    <lineage>
        <taxon>Eukaryota</taxon>
        <taxon>Metazoa</taxon>
        <taxon>Ecdysozoa</taxon>
        <taxon>Arthropoda</taxon>
        <taxon>Hexapoda</taxon>
        <taxon>Insecta</taxon>
        <taxon>Pterygota</taxon>
        <taxon>Neoptera</taxon>
        <taxon>Endopterygota</taxon>
        <taxon>Lepidoptera</taxon>
        <taxon>Glossata</taxon>
        <taxon>Ditrysia</taxon>
        <taxon>Papilionoidea</taxon>
        <taxon>Nymphalidae</taxon>
        <taxon>Danainae</taxon>
        <taxon>Danaini</taxon>
        <taxon>Danaina</taxon>
        <taxon>Danaus</taxon>
        <taxon>Anosia</taxon>
    </lineage>
</organism>
<evidence type="ECO:0000256" key="24">
    <source>
        <dbReference type="PIRSR" id="PIRSR607754-3"/>
    </source>
</evidence>
<accession>A0A8J2VPS4</accession>
<dbReference type="GO" id="GO:0046872">
    <property type="term" value="F:metal ion binding"/>
    <property type="evidence" value="ECO:0007669"/>
    <property type="project" value="UniProtKB-KW"/>
</dbReference>
<evidence type="ECO:0000256" key="20">
    <source>
        <dbReference type="ARBA" id="ARBA00032552"/>
    </source>
</evidence>